<proteinExistence type="predicted"/>
<dbReference type="STRING" id="702114.A1355_05030"/>
<dbReference type="InterPro" id="IPR019734">
    <property type="entry name" value="TPR_rpt"/>
</dbReference>
<comment type="caution">
    <text evidence="2">The sequence shown here is derived from an EMBL/GenBank/DDBJ whole genome shotgun (WGS) entry which is preliminary data.</text>
</comment>
<dbReference type="EMBL" id="LUUK01000163">
    <property type="protein sequence ID" value="OAI18984.1"/>
    <property type="molecule type" value="Genomic_DNA"/>
</dbReference>
<keyword evidence="3" id="KW-1185">Reference proteome</keyword>
<dbReference type="OrthoDB" id="7068557at2"/>
<feature type="repeat" description="TPR" evidence="1">
    <location>
        <begin position="448"/>
        <end position="481"/>
    </location>
</feature>
<accession>A0A177NN49</accession>
<gene>
    <name evidence="2" type="ORF">A1355_05030</name>
</gene>
<protein>
    <submittedName>
        <fullName evidence="2">Uncharacterized protein</fullName>
    </submittedName>
</protein>
<dbReference type="Pfam" id="PF14559">
    <property type="entry name" value="TPR_19"/>
    <property type="match status" value="1"/>
</dbReference>
<evidence type="ECO:0000313" key="3">
    <source>
        <dbReference type="Proteomes" id="UP000077628"/>
    </source>
</evidence>
<dbReference type="PROSITE" id="PS50005">
    <property type="entry name" value="TPR"/>
    <property type="match status" value="1"/>
</dbReference>
<reference evidence="3" key="1">
    <citation type="submission" date="2016-03" db="EMBL/GenBank/DDBJ databases">
        <authorList>
            <person name="Heylen K."/>
            <person name="De Vos P."/>
            <person name="Vekeman B."/>
        </authorList>
    </citation>
    <scope>NUCLEOTIDE SEQUENCE [LARGE SCALE GENOMIC DNA]</scope>
    <source>
        <strain evidence="3">R-45383</strain>
    </source>
</reference>
<evidence type="ECO:0000256" key="1">
    <source>
        <dbReference type="PROSITE-ProRule" id="PRU00339"/>
    </source>
</evidence>
<dbReference type="RefSeq" id="WP_064028281.1">
    <property type="nucleotide sequence ID" value="NZ_LUUK01000163.1"/>
</dbReference>
<dbReference type="Proteomes" id="UP000077628">
    <property type="component" value="Unassembled WGS sequence"/>
</dbReference>
<dbReference type="InterPro" id="IPR011990">
    <property type="entry name" value="TPR-like_helical_dom_sf"/>
</dbReference>
<evidence type="ECO:0000313" key="2">
    <source>
        <dbReference type="EMBL" id="OAI18984.1"/>
    </source>
</evidence>
<name>A0A177NN49_9GAMM</name>
<dbReference type="Gene3D" id="1.25.40.10">
    <property type="entry name" value="Tetratricopeptide repeat domain"/>
    <property type="match status" value="1"/>
</dbReference>
<dbReference type="AlphaFoldDB" id="A0A177NN49"/>
<sequence>MSWQNWAEQLCQAPEQAVNDLLRGAADVSPFERIQPYEFLLAILPRDSRHIAGSLLGEPTGLPDETTADLPASLDAGLAAWLTTQRQTALPQPRKLSAYAAQVCEALQWPLYFRLPQTQEALKSERASWLQWLAKLTLSAYRDPEFDYWQVLAVQQGDDDLQFFWQSFVVEAGRLRSLRYLHLGLLALARLPLSEQDSLRNLRLQVQALINRYQRRKSWGTPAQQELAQSLRAVMARNPSLSTDRYRGFLLELLTPLGEDKALSILSLVGFSAQARAATPAKKAYRLEPPALASVADQAVRDVKQSRNLNHAWDTIRSLLADHEAYLHQSGDGFHFVRALDKCARAFLNKYPLREPEIQGRMMQWIHLAVQIDADNPRLWMLWELALRQAGQPQRAQWVLWEMPRRFPEHLPCRVELARLLAASANADDRTQARRLLQQVLQLDPDNLHAYATLAQLAIRDQDWTAALDYAQRGLRIEPSDGHCALLLATAYARRHQADDLPAAIEHLQGFVQKYPGNPNAEGYLQKLLHRRQLAEQGQWIDFEDDAEPAPEPQAATTENEAAWQAFAESVQHWVSAKSAGNGADQALVGDRVLPLPQALRLAVLNGLWDDAVLANCDDNLQREFPLEIRLWRYLQTLQADASAARREQAKQAMQAWLDAERQSAEKDESWRTYLAKRWEALKADDPAASAVGADWLKDLLDRYQPLPAPLMG</sequence>
<organism evidence="2 3">
    <name type="scientific">Methylomonas koyamae</name>
    <dbReference type="NCBI Taxonomy" id="702114"/>
    <lineage>
        <taxon>Bacteria</taxon>
        <taxon>Pseudomonadati</taxon>
        <taxon>Pseudomonadota</taxon>
        <taxon>Gammaproteobacteria</taxon>
        <taxon>Methylococcales</taxon>
        <taxon>Methylococcaceae</taxon>
        <taxon>Methylomonas</taxon>
    </lineage>
</organism>
<keyword evidence="1" id="KW-0802">TPR repeat</keyword>
<dbReference type="SUPFAM" id="SSF48452">
    <property type="entry name" value="TPR-like"/>
    <property type="match status" value="1"/>
</dbReference>